<reference evidence="4 5" key="1">
    <citation type="submission" date="2019-09" db="EMBL/GenBank/DDBJ databases">
        <title>Draft Whole-Genome sequence of Blastochloris sulfoviridis DSM 729.</title>
        <authorList>
            <person name="Meyer T.E."/>
            <person name="Kyndt J.A."/>
        </authorList>
    </citation>
    <scope>NUCLEOTIDE SEQUENCE [LARGE SCALE GENOMIC DNA]</scope>
    <source>
        <strain evidence="4 5">DSM 729</strain>
    </source>
</reference>
<organism evidence="4 5">
    <name type="scientific">Blastochloris sulfoviridis</name>
    <dbReference type="NCBI Taxonomy" id="50712"/>
    <lineage>
        <taxon>Bacteria</taxon>
        <taxon>Pseudomonadati</taxon>
        <taxon>Pseudomonadota</taxon>
        <taxon>Alphaproteobacteria</taxon>
        <taxon>Hyphomicrobiales</taxon>
        <taxon>Blastochloridaceae</taxon>
        <taxon>Blastochloris</taxon>
    </lineage>
</organism>
<gene>
    <name evidence="4" type="ORF">F1193_08590</name>
</gene>
<keyword evidence="5" id="KW-1185">Reference proteome</keyword>
<evidence type="ECO:0000313" key="4">
    <source>
        <dbReference type="EMBL" id="KAA5601830.1"/>
    </source>
</evidence>
<dbReference type="Gene3D" id="1.10.530.10">
    <property type="match status" value="1"/>
</dbReference>
<dbReference type="Proteomes" id="UP000323886">
    <property type="component" value="Unassembled WGS sequence"/>
</dbReference>
<dbReference type="OrthoDB" id="9815002at2"/>
<dbReference type="InterPro" id="IPR023346">
    <property type="entry name" value="Lysozyme-like_dom_sf"/>
</dbReference>
<dbReference type="EMBL" id="VWPL01000012">
    <property type="protein sequence ID" value="KAA5601830.1"/>
    <property type="molecule type" value="Genomic_DNA"/>
</dbReference>
<evidence type="ECO:0000256" key="2">
    <source>
        <dbReference type="ARBA" id="ARBA00009387"/>
    </source>
</evidence>
<dbReference type="PANTHER" id="PTHR37423:SF2">
    <property type="entry name" value="MEMBRANE-BOUND LYTIC MUREIN TRANSGLYCOSYLASE C"/>
    <property type="match status" value="1"/>
</dbReference>
<protein>
    <submittedName>
        <fullName evidence="4">Lytic transglycosylase domain-containing protein</fullName>
    </submittedName>
</protein>
<dbReference type="PANTHER" id="PTHR37423">
    <property type="entry name" value="SOLUBLE LYTIC MUREIN TRANSGLYCOSYLASE-RELATED"/>
    <property type="match status" value="1"/>
</dbReference>
<comment type="similarity">
    <text evidence="2">Belongs to the virb1 family.</text>
</comment>
<dbReference type="SUPFAM" id="SSF53955">
    <property type="entry name" value="Lysozyme-like"/>
    <property type="match status" value="1"/>
</dbReference>
<dbReference type="InterPro" id="IPR008258">
    <property type="entry name" value="Transglycosylase_SLT_dom_1"/>
</dbReference>
<name>A0A5M6I0W9_9HYPH</name>
<sequence length="231" mass="24232">MLTGVPLTTVSLSPVYAQSAPSAAAKSADPVAAFIAEAAHRFDMPAPLIRAVIRAESGGDARAVSPAGAMGLMQIMPNTWAELRIRHGLGIDPFDPRDNILAGAAYLREMRERFGAPGFLAAYNAGPDRYEEHLTTGRALPAETQDYVAALAPLVGGNQADGAVATIANPQAWARAPLFVVQAQTAPAAYRTTPGVQSELTSTHHFVVDLSAIAPQSDGLFVQRFGAEATQ</sequence>
<evidence type="ECO:0000313" key="5">
    <source>
        <dbReference type="Proteomes" id="UP000323886"/>
    </source>
</evidence>
<proteinExistence type="inferred from homology"/>
<dbReference type="CDD" id="cd00254">
    <property type="entry name" value="LT-like"/>
    <property type="match status" value="1"/>
</dbReference>
<dbReference type="Pfam" id="PF01464">
    <property type="entry name" value="SLT"/>
    <property type="match status" value="1"/>
</dbReference>
<dbReference type="AlphaFoldDB" id="A0A5M6I0W9"/>
<comment type="caution">
    <text evidence="4">The sequence shown here is derived from an EMBL/GenBank/DDBJ whole genome shotgun (WGS) entry which is preliminary data.</text>
</comment>
<feature type="domain" description="Transglycosylase SLT" evidence="3">
    <location>
        <begin position="35"/>
        <end position="134"/>
    </location>
</feature>
<comment type="similarity">
    <text evidence="1">Belongs to the transglycosylase Slt family.</text>
</comment>
<accession>A0A5M6I0W9</accession>
<evidence type="ECO:0000256" key="1">
    <source>
        <dbReference type="ARBA" id="ARBA00007734"/>
    </source>
</evidence>
<evidence type="ECO:0000259" key="3">
    <source>
        <dbReference type="Pfam" id="PF01464"/>
    </source>
</evidence>